<keyword evidence="2" id="KW-1185">Reference proteome</keyword>
<protein>
    <submittedName>
        <fullName evidence="1">Endonuclease-reverse transcriptase</fullName>
    </submittedName>
</protein>
<proteinExistence type="predicted"/>
<dbReference type="OrthoDB" id="6769155at2759"/>
<reference evidence="1 2" key="1">
    <citation type="journal article" date="2017" name="PLoS Biol.">
        <title>The sea cucumber genome provides insights into morphological evolution and visceral regeneration.</title>
        <authorList>
            <person name="Zhang X."/>
            <person name="Sun L."/>
            <person name="Yuan J."/>
            <person name="Sun Y."/>
            <person name="Gao Y."/>
            <person name="Zhang L."/>
            <person name="Li S."/>
            <person name="Dai H."/>
            <person name="Hamel J.F."/>
            <person name="Liu C."/>
            <person name="Yu Y."/>
            <person name="Liu S."/>
            <person name="Lin W."/>
            <person name="Guo K."/>
            <person name="Jin S."/>
            <person name="Xu P."/>
            <person name="Storey K.B."/>
            <person name="Huan P."/>
            <person name="Zhang T."/>
            <person name="Zhou Y."/>
            <person name="Zhang J."/>
            <person name="Lin C."/>
            <person name="Li X."/>
            <person name="Xing L."/>
            <person name="Huo D."/>
            <person name="Sun M."/>
            <person name="Wang L."/>
            <person name="Mercier A."/>
            <person name="Li F."/>
            <person name="Yang H."/>
            <person name="Xiang J."/>
        </authorList>
    </citation>
    <scope>NUCLEOTIDE SEQUENCE [LARGE SCALE GENOMIC DNA]</scope>
    <source>
        <strain evidence="1">Shaxun</strain>
        <tissue evidence="1">Muscle</tissue>
    </source>
</reference>
<keyword evidence="1" id="KW-0808">Transferase</keyword>
<keyword evidence="1" id="KW-0378">Hydrolase</keyword>
<evidence type="ECO:0000313" key="1">
    <source>
        <dbReference type="EMBL" id="PIK51358.1"/>
    </source>
</evidence>
<keyword evidence="1" id="KW-0255">Endonuclease</keyword>
<gene>
    <name evidence="1" type="ORF">BSL78_11762</name>
</gene>
<sequence length="109" mass="12739">MRLKKQLFNQCIVPVMSNGAQSWTTTKRLEKKLRVTERAMERIVRGVTRKDKVRNQDLRNSAGVLDIIQVIKQRSGDEQGIQLDHVRIRDGGRQSRRWMDDMREYGGVT</sequence>
<dbReference type="Proteomes" id="UP000230750">
    <property type="component" value="Unassembled WGS sequence"/>
</dbReference>
<comment type="caution">
    <text evidence="1">The sequence shown here is derived from an EMBL/GenBank/DDBJ whole genome shotgun (WGS) entry which is preliminary data.</text>
</comment>
<organism evidence="1 2">
    <name type="scientific">Stichopus japonicus</name>
    <name type="common">Sea cucumber</name>
    <dbReference type="NCBI Taxonomy" id="307972"/>
    <lineage>
        <taxon>Eukaryota</taxon>
        <taxon>Metazoa</taxon>
        <taxon>Echinodermata</taxon>
        <taxon>Eleutherozoa</taxon>
        <taxon>Echinozoa</taxon>
        <taxon>Holothuroidea</taxon>
        <taxon>Aspidochirotacea</taxon>
        <taxon>Aspidochirotida</taxon>
        <taxon>Stichopodidae</taxon>
        <taxon>Apostichopus</taxon>
    </lineage>
</organism>
<keyword evidence="1" id="KW-0695">RNA-directed DNA polymerase</keyword>
<accession>A0A2G8KTM1</accession>
<dbReference type="GO" id="GO:0003964">
    <property type="term" value="F:RNA-directed DNA polymerase activity"/>
    <property type="evidence" value="ECO:0007669"/>
    <property type="project" value="UniProtKB-KW"/>
</dbReference>
<keyword evidence="1" id="KW-0548">Nucleotidyltransferase</keyword>
<name>A0A2G8KTM1_STIJA</name>
<dbReference type="GO" id="GO:0004519">
    <property type="term" value="F:endonuclease activity"/>
    <property type="evidence" value="ECO:0007669"/>
    <property type="project" value="UniProtKB-KW"/>
</dbReference>
<dbReference type="STRING" id="307972.A0A2G8KTM1"/>
<dbReference type="EMBL" id="MRZV01000377">
    <property type="protein sequence ID" value="PIK51358.1"/>
    <property type="molecule type" value="Genomic_DNA"/>
</dbReference>
<evidence type="ECO:0000313" key="2">
    <source>
        <dbReference type="Proteomes" id="UP000230750"/>
    </source>
</evidence>
<keyword evidence="1" id="KW-0540">Nuclease</keyword>
<dbReference type="AlphaFoldDB" id="A0A2G8KTM1"/>